<dbReference type="PROSITE" id="PS00895">
    <property type="entry name" value="3_HYDROXYISOBUT_DH"/>
    <property type="match status" value="1"/>
</dbReference>
<keyword evidence="11" id="KW-1185">Reference proteome</keyword>
<comment type="pathway">
    <text evidence="1">Amino-acid degradation; L-valine degradation.</text>
</comment>
<keyword evidence="5" id="KW-0560">Oxidoreductase</keyword>
<feature type="region of interest" description="Disordered" evidence="8">
    <location>
        <begin position="171"/>
        <end position="209"/>
    </location>
</feature>
<accession>A0AA35X0Y1</accession>
<proteinExistence type="inferred from homology"/>
<feature type="compositionally biased region" description="Polar residues" evidence="8">
    <location>
        <begin position="192"/>
        <end position="209"/>
    </location>
</feature>
<dbReference type="Gene3D" id="1.10.1040.10">
    <property type="entry name" value="N-(1-d-carboxylethyl)-l-norvaline Dehydrogenase, domain 2"/>
    <property type="match status" value="1"/>
</dbReference>
<dbReference type="Gene3D" id="3.40.50.720">
    <property type="entry name" value="NAD(P)-binding Rossmann-like Domain"/>
    <property type="match status" value="1"/>
</dbReference>
<dbReference type="GO" id="GO:0050661">
    <property type="term" value="F:NADP binding"/>
    <property type="evidence" value="ECO:0007669"/>
    <property type="project" value="InterPro"/>
</dbReference>
<evidence type="ECO:0000256" key="1">
    <source>
        <dbReference type="ARBA" id="ARBA00005109"/>
    </source>
</evidence>
<dbReference type="PANTHER" id="PTHR22981">
    <property type="entry name" value="3-HYDROXYISOBUTYRATE DEHYDROGENASE-RELATED"/>
    <property type="match status" value="1"/>
</dbReference>
<dbReference type="InterPro" id="IPR006115">
    <property type="entry name" value="6PGDH_NADP-bd"/>
</dbReference>
<dbReference type="InterPro" id="IPR002204">
    <property type="entry name" value="3-OH-isobutyrate_DH-rel_CS"/>
</dbReference>
<evidence type="ECO:0000256" key="4">
    <source>
        <dbReference type="ARBA" id="ARBA00022456"/>
    </source>
</evidence>
<evidence type="ECO:0000259" key="9">
    <source>
        <dbReference type="Pfam" id="PF03446"/>
    </source>
</evidence>
<evidence type="ECO:0000313" key="11">
    <source>
        <dbReference type="Proteomes" id="UP001174909"/>
    </source>
</evidence>
<keyword evidence="4" id="KW-0101">Branched-chain amino acid catabolism</keyword>
<comment type="caution">
    <text evidence="10">The sequence shown here is derived from an EMBL/GenBank/DDBJ whole genome shotgun (WGS) entry which is preliminary data.</text>
</comment>
<evidence type="ECO:0000256" key="2">
    <source>
        <dbReference type="ARBA" id="ARBA00006013"/>
    </source>
</evidence>
<comment type="similarity">
    <text evidence="2">Belongs to the HIBADH-related family. 3-hydroxyisobutyrate dehydrogenase subfamily.</text>
</comment>
<dbReference type="AlphaFoldDB" id="A0AA35X0Y1"/>
<evidence type="ECO:0000313" key="10">
    <source>
        <dbReference type="EMBL" id="CAI8035876.1"/>
    </source>
</evidence>
<dbReference type="EMBL" id="CASHTH010002829">
    <property type="protein sequence ID" value="CAI8035876.1"/>
    <property type="molecule type" value="Genomic_DNA"/>
</dbReference>
<dbReference type="InterPro" id="IPR008927">
    <property type="entry name" value="6-PGluconate_DH-like_C_sf"/>
</dbReference>
<gene>
    <name evidence="10" type="ORF">GBAR_LOCUS20126</name>
</gene>
<name>A0AA35X0Y1_GEOBA</name>
<dbReference type="EC" id="1.1.1.31" evidence="3"/>
<dbReference type="Proteomes" id="UP001174909">
    <property type="component" value="Unassembled WGS sequence"/>
</dbReference>
<dbReference type="InterPro" id="IPR013328">
    <property type="entry name" value="6PGD_dom2"/>
</dbReference>
<feature type="domain" description="6-phosphogluconate dehydrogenase NADP-binding" evidence="9">
    <location>
        <begin position="2"/>
        <end position="80"/>
    </location>
</feature>
<evidence type="ECO:0000256" key="5">
    <source>
        <dbReference type="ARBA" id="ARBA00023002"/>
    </source>
</evidence>
<dbReference type="PANTHER" id="PTHR22981:SF7">
    <property type="entry name" value="3-HYDROXYISOBUTYRATE DEHYDROGENASE, MITOCHONDRIAL"/>
    <property type="match status" value="1"/>
</dbReference>
<dbReference type="SUPFAM" id="SSF48179">
    <property type="entry name" value="6-phosphogluconate dehydrogenase C-terminal domain-like"/>
    <property type="match status" value="1"/>
</dbReference>
<evidence type="ECO:0000256" key="6">
    <source>
        <dbReference type="ARBA" id="ARBA00023027"/>
    </source>
</evidence>
<organism evidence="10 11">
    <name type="scientific">Geodia barretti</name>
    <name type="common">Barrett's horny sponge</name>
    <dbReference type="NCBI Taxonomy" id="519541"/>
    <lineage>
        <taxon>Eukaryota</taxon>
        <taxon>Metazoa</taxon>
        <taxon>Porifera</taxon>
        <taxon>Demospongiae</taxon>
        <taxon>Heteroscleromorpha</taxon>
        <taxon>Tetractinellida</taxon>
        <taxon>Astrophorina</taxon>
        <taxon>Geodiidae</taxon>
        <taxon>Geodia</taxon>
    </lineage>
</organism>
<dbReference type="SUPFAM" id="SSF51735">
    <property type="entry name" value="NAD(P)-binding Rossmann-fold domains"/>
    <property type="match status" value="1"/>
</dbReference>
<dbReference type="GO" id="GO:0009083">
    <property type="term" value="P:branched-chain amino acid catabolic process"/>
    <property type="evidence" value="ECO:0007669"/>
    <property type="project" value="UniProtKB-KW"/>
</dbReference>
<evidence type="ECO:0000256" key="7">
    <source>
        <dbReference type="ARBA" id="ARBA00049197"/>
    </source>
</evidence>
<evidence type="ECO:0000256" key="8">
    <source>
        <dbReference type="SAM" id="MobiDB-lite"/>
    </source>
</evidence>
<dbReference type="InterPro" id="IPR036291">
    <property type="entry name" value="NAD(P)-bd_dom_sf"/>
</dbReference>
<reference evidence="10" key="1">
    <citation type="submission" date="2023-03" db="EMBL/GenBank/DDBJ databases">
        <authorList>
            <person name="Steffen K."/>
            <person name="Cardenas P."/>
        </authorList>
    </citation>
    <scope>NUCLEOTIDE SEQUENCE</scope>
</reference>
<dbReference type="GO" id="GO:0008442">
    <property type="term" value="F:3-hydroxyisobutyrate dehydrogenase activity"/>
    <property type="evidence" value="ECO:0007669"/>
    <property type="project" value="UniProtKB-EC"/>
</dbReference>
<evidence type="ECO:0000256" key="3">
    <source>
        <dbReference type="ARBA" id="ARBA00012991"/>
    </source>
</evidence>
<sequence length="209" mass="22386">MNIGFIGLGNMGGGMAANVLRAGHDLTVHDLRREAATPLLESGAAWADTPAELAAACDIVLTSLPGPREVEAITLGEGSGSIAKLMHNCIGYGLQTIVAECLTLGVKAGVDPQPLFEAISNGSHWIHYDPSAVFNLLVEAKTAAAVMRQMPYLHQWIEQAHEEQLRLEAAGTSRIEGAEFTPREQEEALASESPQRTGLTHSQRQLNVR</sequence>
<comment type="catalytic activity">
    <reaction evidence="7">
        <text>3-hydroxy-2-methylpropanoate + NAD(+) = 2-methyl-3-oxopropanoate + NADH + H(+)</text>
        <dbReference type="Rhea" id="RHEA:17681"/>
        <dbReference type="ChEBI" id="CHEBI:11805"/>
        <dbReference type="ChEBI" id="CHEBI:15378"/>
        <dbReference type="ChEBI" id="CHEBI:57540"/>
        <dbReference type="ChEBI" id="CHEBI:57700"/>
        <dbReference type="ChEBI" id="CHEBI:57945"/>
        <dbReference type="EC" id="1.1.1.31"/>
    </reaction>
</comment>
<dbReference type="Pfam" id="PF03446">
    <property type="entry name" value="NAD_binding_2"/>
    <property type="match status" value="1"/>
</dbReference>
<keyword evidence="6" id="KW-0520">NAD</keyword>
<protein>
    <recommendedName>
        <fullName evidence="3">3-hydroxyisobutyrate dehydrogenase</fullName>
        <ecNumber evidence="3">1.1.1.31</ecNumber>
    </recommendedName>
</protein>